<accession>A0A073CMT1</accession>
<dbReference type="PATRIC" id="fig|388467.6.peg.4691"/>
<dbReference type="EMBL" id="CM002804">
    <property type="protein sequence ID" value="KEI65265.1"/>
    <property type="molecule type" value="Genomic_DNA"/>
</dbReference>
<dbReference type="AlphaFoldDB" id="A0A073CMT1"/>
<feature type="region of interest" description="Disordered" evidence="1">
    <location>
        <begin position="341"/>
        <end position="360"/>
    </location>
</feature>
<dbReference type="HOGENOM" id="CLU_626790_0_0_3"/>
<name>A0A073CMT1_PLAA1</name>
<geneLocation type="plasmid" evidence="2 3">
    <name>pPA115</name>
</geneLocation>
<feature type="compositionally biased region" description="Polar residues" evidence="1">
    <location>
        <begin position="341"/>
        <end position="350"/>
    </location>
</feature>
<proteinExistence type="predicted"/>
<evidence type="ECO:0000256" key="1">
    <source>
        <dbReference type="SAM" id="MobiDB-lite"/>
    </source>
</evidence>
<gene>
    <name evidence="2" type="ORF">A19Y_9067</name>
</gene>
<sequence>MNGHFNTIDPNHSNLSDLAFIEKVISEEDRLPDSEHEKAAKAFLLSDSIASGISRDFAFVKKIPQYIKEIIENKLWECLYVAKGVVTPYYCRYTKGNNSENFRAFITAKRPNGLETTIDEVDNLLNSDLEVQRQFRTLIYESRQGERTDLIDDETSPTRWGKLKHAQQEYLRAANRATEAIPVIGELLNRGLMSIKVAALLGRDIKDLNNLTAEERDYVDKRDLVGVRINQYIHTNPIPNDEDKEPPYSRELNRYIRELLGVKDRSKPIRMDNPKKAAEKLLQFYQGDRLKELINHLSSRLELPTESPEQTLEKSSHNKQSTNNNQLANVTASPTNAIERSETTVDNSTLPPNPDLPALKPAEDIDEKTTLNNLELTLEELAKRLKRKPASIQVERSKNPTRFTNWTKQRDPEGIGWQSKKRGRSVIYIPAPEPKQE</sequence>
<feature type="compositionally biased region" description="Polar residues" evidence="1">
    <location>
        <begin position="318"/>
        <end position="336"/>
    </location>
</feature>
<feature type="region of interest" description="Disordered" evidence="1">
    <location>
        <begin position="396"/>
        <end position="437"/>
    </location>
</feature>
<organism evidence="2 3">
    <name type="scientific">Planktothrix agardhii (strain NIVA-CYA 126/8)</name>
    <dbReference type="NCBI Taxonomy" id="388467"/>
    <lineage>
        <taxon>Bacteria</taxon>
        <taxon>Bacillati</taxon>
        <taxon>Cyanobacteriota</taxon>
        <taxon>Cyanophyceae</taxon>
        <taxon>Oscillatoriophycideae</taxon>
        <taxon>Oscillatoriales</taxon>
        <taxon>Microcoleaceae</taxon>
        <taxon>Planktothrix</taxon>
    </lineage>
</organism>
<evidence type="ECO:0000313" key="3">
    <source>
        <dbReference type="Proteomes" id="UP000027395"/>
    </source>
</evidence>
<keyword evidence="2" id="KW-0614">Plasmid</keyword>
<protein>
    <submittedName>
        <fullName evidence="2">Uncharacterized protein</fullName>
    </submittedName>
</protein>
<reference evidence="2 3" key="1">
    <citation type="journal article" date="2014" name="Appl. Environ. Microbiol.">
        <title>Elucidation of insertion elements encoded on plasmids and in vitro construction of shuttle vectors from the toxic cyanobacterium Planktothrix.</title>
        <authorList>
            <person name="Christiansen G."/>
            <person name="Goesmann A."/>
            <person name="Kurmayer R."/>
        </authorList>
    </citation>
    <scope>NUCLEOTIDE SEQUENCE [LARGE SCALE GENOMIC DNA]</scope>
    <source>
        <strain evidence="2 3">NIVA-CYA 126/8</strain>
        <plasmid evidence="2">pPA115</plasmid>
    </source>
</reference>
<feature type="region of interest" description="Disordered" evidence="1">
    <location>
        <begin position="301"/>
        <end position="336"/>
    </location>
</feature>
<evidence type="ECO:0000313" key="2">
    <source>
        <dbReference type="EMBL" id="KEI65265.1"/>
    </source>
</evidence>
<keyword evidence="3" id="KW-1185">Reference proteome</keyword>
<dbReference type="RefSeq" id="WP_042158432.1">
    <property type="nucleotide sequence ID" value="NZ_CM002804.1"/>
</dbReference>
<dbReference type="Proteomes" id="UP000027395">
    <property type="component" value="Plasmid pPA115"/>
</dbReference>